<evidence type="ECO:0000256" key="3">
    <source>
        <dbReference type="SAM" id="MobiDB-lite"/>
    </source>
</evidence>
<organism evidence="4 5">
    <name type="scientific">Cuscuta campestris</name>
    <dbReference type="NCBI Taxonomy" id="132261"/>
    <lineage>
        <taxon>Eukaryota</taxon>
        <taxon>Viridiplantae</taxon>
        <taxon>Streptophyta</taxon>
        <taxon>Embryophyta</taxon>
        <taxon>Tracheophyta</taxon>
        <taxon>Spermatophyta</taxon>
        <taxon>Magnoliopsida</taxon>
        <taxon>eudicotyledons</taxon>
        <taxon>Gunneridae</taxon>
        <taxon>Pentapetalae</taxon>
        <taxon>asterids</taxon>
        <taxon>lamiids</taxon>
        <taxon>Solanales</taxon>
        <taxon>Convolvulaceae</taxon>
        <taxon>Cuscuteae</taxon>
        <taxon>Cuscuta</taxon>
        <taxon>Cuscuta subgen. Grammica</taxon>
        <taxon>Cuscuta sect. Cleistogrammica</taxon>
    </lineage>
</organism>
<keyword evidence="1" id="KW-0560">Oxidoreductase</keyword>
<keyword evidence="2" id="KW-0520">NAD</keyword>
<dbReference type="PANTHER" id="PTHR13871:SF96">
    <property type="entry name" value="THIOREDOXIN DOMAIN-CONTAINING PROTEIN"/>
    <property type="match status" value="1"/>
</dbReference>
<sequence>MDVKRRRKMCGKRRRSHEDPSGANGESESGSKRLWPSTAMKPLSDRTLKLLRGNNTCFPSVSKWRQRNIKLSILDPCIRARDTYNPYRRDVSMEFKVGSYFDRKCPFYSQSFVNLPKVQVDYHLTVLDLLNGKLLSFYDSASSIFSDLASNSSTTQVRQSVTLNMYGKSIMICCVFVPSIWSSEDAHTIYHTALASHELASRDDFVMVVVPMMREGFTSSYSIYEHFLSGFSCLAVPFHETHRSEKICSALGFYGKLKVVIADKYQKVLYHGPPDMFRGVGGAELDCFPFTPDRVKTCLHRESFRCDHSLNELLGLRDADVLFNIEYLTGGKLEEDAAGITVSELKHKFVGVYMCYNGRSLRILLEVHKECRREKYELEIVLVCCPFYWQVPPELHKELIIEALASVSVLGWWVLPFDNTVCHRLLRMCEVGSHREGFFIVDPNEKFVDPYGLPIILDFGIDSYPFTRKKIIDKELQRKMGLRLNSLLHPWGYPSSSLDTCTMIHDSMAMLEDKIVVLYLYKEPEKFLADRLAAWYKEIIKERDSSVVEVVAVSIDGIRGTSDEDFMALGWLVCPADPAKSAKLCGEIFHPLCGPRETLVAFDEDGQITSMDPSHILESQRPFLANNLRQEIVLEFDNAGFGYMSY</sequence>
<dbReference type="GO" id="GO:0016491">
    <property type="term" value="F:oxidoreductase activity"/>
    <property type="evidence" value="ECO:0007669"/>
    <property type="project" value="UniProtKB-KW"/>
</dbReference>
<keyword evidence="5" id="KW-1185">Reference proteome</keyword>
<evidence type="ECO:0000313" key="4">
    <source>
        <dbReference type="EMBL" id="VFR02065.1"/>
    </source>
</evidence>
<evidence type="ECO:0000256" key="2">
    <source>
        <dbReference type="ARBA" id="ARBA00023027"/>
    </source>
</evidence>
<gene>
    <name evidence="4" type="ORF">CCAM_LOCUS43840</name>
</gene>
<reference evidence="4 5" key="1">
    <citation type="submission" date="2018-04" db="EMBL/GenBank/DDBJ databases">
        <authorList>
            <person name="Vogel A."/>
        </authorList>
    </citation>
    <scope>NUCLEOTIDE SEQUENCE [LARGE SCALE GENOMIC DNA]</scope>
</reference>
<feature type="compositionally biased region" description="Basic residues" evidence="3">
    <location>
        <begin position="1"/>
        <end position="15"/>
    </location>
</feature>
<dbReference type="Proteomes" id="UP000595140">
    <property type="component" value="Unassembled WGS sequence"/>
</dbReference>
<dbReference type="InterPro" id="IPR052259">
    <property type="entry name" value="Nucleoredoxin-like"/>
</dbReference>
<accession>A0A484NQ74</accession>
<dbReference type="EMBL" id="OOIL02006792">
    <property type="protein sequence ID" value="VFR02065.1"/>
    <property type="molecule type" value="Genomic_DNA"/>
</dbReference>
<evidence type="ECO:0000313" key="5">
    <source>
        <dbReference type="Proteomes" id="UP000595140"/>
    </source>
</evidence>
<evidence type="ECO:0008006" key="6">
    <source>
        <dbReference type="Google" id="ProtNLM"/>
    </source>
</evidence>
<evidence type="ECO:0000256" key="1">
    <source>
        <dbReference type="ARBA" id="ARBA00023002"/>
    </source>
</evidence>
<protein>
    <recommendedName>
        <fullName evidence="6">Thioredoxin-like fold domain-containing protein</fullName>
    </recommendedName>
</protein>
<dbReference type="PANTHER" id="PTHR13871">
    <property type="entry name" value="THIOREDOXIN"/>
    <property type="match status" value="1"/>
</dbReference>
<name>A0A484NQ74_9ASTE</name>
<dbReference type="AlphaFoldDB" id="A0A484NQ74"/>
<feature type="region of interest" description="Disordered" evidence="3">
    <location>
        <begin position="1"/>
        <end position="37"/>
    </location>
</feature>
<proteinExistence type="predicted"/>